<dbReference type="SUPFAM" id="SSF56801">
    <property type="entry name" value="Acetyl-CoA synthetase-like"/>
    <property type="match status" value="1"/>
</dbReference>
<sequence>MAIGSGLRVEVWKEFLRRFGYLHIYEFYGATEANIVFINYTEKVGAIGKSNFLFKKIIKFELIKYDVDQDKVVRDKNGHCIPVATGHEGKIGMAAVQLKDGLSFDGKGLYVHVKDYMPSYAIPRFIRLRESLEITETFKQRKGQLVKEGFDPACISDPLYFLDDSEKCYVPMTQEIFRSIAEKKLKL</sequence>
<reference evidence="3 4" key="1">
    <citation type="journal article" date="2022" name="Gigascience">
        <title>A chromosome-level genome assembly and annotation of the desert horned lizard, Phrynosoma platyrhinos, provides insight into chromosomal rearrangements among reptiles.</title>
        <authorList>
            <person name="Koochekian N."/>
            <person name="Ascanio A."/>
            <person name="Farleigh K."/>
            <person name="Card D.C."/>
            <person name="Schield D.R."/>
            <person name="Castoe T.A."/>
            <person name="Jezkova T."/>
        </authorList>
    </citation>
    <scope>NUCLEOTIDE SEQUENCE [LARGE SCALE GENOMIC DNA]</scope>
    <source>
        <strain evidence="3">NK-2021</strain>
    </source>
</reference>
<accession>A0ABQ7TB58</accession>
<comment type="similarity">
    <text evidence="1">Belongs to the ATP-dependent AMP-binding enzyme family.</text>
</comment>
<dbReference type="EMBL" id="JAIPUX010000521">
    <property type="protein sequence ID" value="KAH0626660.1"/>
    <property type="molecule type" value="Genomic_DNA"/>
</dbReference>
<protein>
    <submittedName>
        <fullName evidence="3">Uncharacterized protein</fullName>
    </submittedName>
</protein>
<dbReference type="PANTHER" id="PTHR43107">
    <property type="entry name" value="LONG-CHAIN FATTY ACID TRANSPORT PROTEIN"/>
    <property type="match status" value="1"/>
</dbReference>
<name>A0ABQ7TB58_PHRPL</name>
<evidence type="ECO:0000256" key="1">
    <source>
        <dbReference type="ARBA" id="ARBA00006432"/>
    </source>
</evidence>
<evidence type="ECO:0000313" key="3">
    <source>
        <dbReference type="EMBL" id="KAH0626660.1"/>
    </source>
</evidence>
<keyword evidence="4" id="KW-1185">Reference proteome</keyword>
<dbReference type="Proteomes" id="UP000826234">
    <property type="component" value="Unassembled WGS sequence"/>
</dbReference>
<evidence type="ECO:0000256" key="2">
    <source>
        <dbReference type="ARBA" id="ARBA00022598"/>
    </source>
</evidence>
<comment type="caution">
    <text evidence="3">The sequence shown here is derived from an EMBL/GenBank/DDBJ whole genome shotgun (WGS) entry which is preliminary data.</text>
</comment>
<proteinExistence type="inferred from homology"/>
<evidence type="ECO:0000313" key="4">
    <source>
        <dbReference type="Proteomes" id="UP000826234"/>
    </source>
</evidence>
<dbReference type="PANTHER" id="PTHR43107:SF4">
    <property type="entry name" value="LONG-CHAIN FATTY ACID TRANSPORT PROTEIN 2"/>
    <property type="match status" value="1"/>
</dbReference>
<organism evidence="3 4">
    <name type="scientific">Phrynosoma platyrhinos</name>
    <name type="common">Desert horned lizard</name>
    <dbReference type="NCBI Taxonomy" id="52577"/>
    <lineage>
        <taxon>Eukaryota</taxon>
        <taxon>Metazoa</taxon>
        <taxon>Chordata</taxon>
        <taxon>Craniata</taxon>
        <taxon>Vertebrata</taxon>
        <taxon>Euteleostomi</taxon>
        <taxon>Lepidosauria</taxon>
        <taxon>Squamata</taxon>
        <taxon>Bifurcata</taxon>
        <taxon>Unidentata</taxon>
        <taxon>Episquamata</taxon>
        <taxon>Toxicofera</taxon>
        <taxon>Iguania</taxon>
        <taxon>Phrynosomatidae</taxon>
        <taxon>Phrynosomatinae</taxon>
        <taxon>Phrynosoma</taxon>
    </lineage>
</organism>
<dbReference type="InterPro" id="IPR042099">
    <property type="entry name" value="ANL_N_sf"/>
</dbReference>
<dbReference type="Gene3D" id="3.40.50.12780">
    <property type="entry name" value="N-terminal domain of ligase-like"/>
    <property type="match status" value="1"/>
</dbReference>
<keyword evidence="2" id="KW-0436">Ligase</keyword>
<gene>
    <name evidence="3" type="ORF">JD844_001754</name>
</gene>